<feature type="compositionally biased region" description="Basic and acidic residues" evidence="1">
    <location>
        <begin position="42"/>
        <end position="52"/>
    </location>
</feature>
<evidence type="ECO:0000256" key="1">
    <source>
        <dbReference type="SAM" id="MobiDB-lite"/>
    </source>
</evidence>
<reference evidence="3" key="1">
    <citation type="journal article" date="2023" name="Science">
        <title>Genome structures resolve the early diversification of teleost fishes.</title>
        <authorList>
            <person name="Parey E."/>
            <person name="Louis A."/>
            <person name="Montfort J."/>
            <person name="Bouchez O."/>
            <person name="Roques C."/>
            <person name="Iampietro C."/>
            <person name="Lluch J."/>
            <person name="Castinel A."/>
            <person name="Donnadieu C."/>
            <person name="Desvignes T."/>
            <person name="Floi Bucao C."/>
            <person name="Jouanno E."/>
            <person name="Wen M."/>
            <person name="Mejri S."/>
            <person name="Dirks R."/>
            <person name="Jansen H."/>
            <person name="Henkel C."/>
            <person name="Chen W.J."/>
            <person name="Zahm M."/>
            <person name="Cabau C."/>
            <person name="Klopp C."/>
            <person name="Thompson A.W."/>
            <person name="Robinson-Rechavi M."/>
            <person name="Braasch I."/>
            <person name="Lecointre G."/>
            <person name="Bobe J."/>
            <person name="Postlethwait J.H."/>
            <person name="Berthelot C."/>
            <person name="Roest Crollius H."/>
            <person name="Guiguen Y."/>
        </authorList>
    </citation>
    <scope>NUCLEOTIDE SEQUENCE</scope>
    <source>
        <strain evidence="3">NC1722</strain>
    </source>
</reference>
<feature type="transmembrane region" description="Helical" evidence="2">
    <location>
        <begin position="89"/>
        <end position="107"/>
    </location>
</feature>
<accession>A0AAD7RV58</accession>
<keyword evidence="4" id="KW-1185">Reference proteome</keyword>
<proteinExistence type="predicted"/>
<organism evidence="3 4">
    <name type="scientific">Aldrovandia affinis</name>
    <dbReference type="NCBI Taxonomy" id="143900"/>
    <lineage>
        <taxon>Eukaryota</taxon>
        <taxon>Metazoa</taxon>
        <taxon>Chordata</taxon>
        <taxon>Craniata</taxon>
        <taxon>Vertebrata</taxon>
        <taxon>Euteleostomi</taxon>
        <taxon>Actinopterygii</taxon>
        <taxon>Neopterygii</taxon>
        <taxon>Teleostei</taxon>
        <taxon>Notacanthiformes</taxon>
        <taxon>Halosauridae</taxon>
        <taxon>Aldrovandia</taxon>
    </lineage>
</organism>
<keyword evidence="2" id="KW-0472">Membrane</keyword>
<keyword evidence="2" id="KW-0812">Transmembrane</keyword>
<comment type="caution">
    <text evidence="3">The sequence shown here is derived from an EMBL/GenBank/DDBJ whole genome shotgun (WGS) entry which is preliminary data.</text>
</comment>
<evidence type="ECO:0000256" key="2">
    <source>
        <dbReference type="SAM" id="Phobius"/>
    </source>
</evidence>
<feature type="region of interest" description="Disordered" evidence="1">
    <location>
        <begin position="1"/>
        <end position="52"/>
    </location>
</feature>
<gene>
    <name evidence="3" type="ORF">AAFF_G00099790</name>
</gene>
<evidence type="ECO:0000313" key="3">
    <source>
        <dbReference type="EMBL" id="KAJ8390847.1"/>
    </source>
</evidence>
<evidence type="ECO:0000313" key="4">
    <source>
        <dbReference type="Proteomes" id="UP001221898"/>
    </source>
</evidence>
<name>A0AAD7RV58_9TELE</name>
<dbReference type="AlphaFoldDB" id="A0AAD7RV58"/>
<dbReference type="EMBL" id="JAINUG010000165">
    <property type="protein sequence ID" value="KAJ8390847.1"/>
    <property type="molecule type" value="Genomic_DNA"/>
</dbReference>
<dbReference type="Proteomes" id="UP001221898">
    <property type="component" value="Unassembled WGS sequence"/>
</dbReference>
<keyword evidence="2" id="KW-1133">Transmembrane helix</keyword>
<protein>
    <submittedName>
        <fullName evidence="3">Uncharacterized protein</fullName>
    </submittedName>
</protein>
<sequence length="112" mass="12287">MNKTAAAREVDDDDSGDMTIIRLEPLKTAQPPEVEASPSRGKSGDSDGRPCYRDAVKVTTNGVHDIEDRILRITGYYGYYPGYSSHRRSWGCVGAVALSVVLIRWSVGQAVR</sequence>